<evidence type="ECO:0000256" key="1">
    <source>
        <dbReference type="ARBA" id="ARBA00004496"/>
    </source>
</evidence>
<evidence type="ECO:0000256" key="4">
    <source>
        <dbReference type="ARBA" id="ARBA00022490"/>
    </source>
</evidence>
<dbReference type="InterPro" id="IPR018078">
    <property type="entry name" value="DNA-binding_RecF_CS"/>
</dbReference>
<dbReference type="InterPro" id="IPR003395">
    <property type="entry name" value="RecF/RecN/SMC_N"/>
</dbReference>
<protein>
    <recommendedName>
        <fullName evidence="3 12">DNA replication and repair protein RecF</fullName>
    </recommendedName>
</protein>
<comment type="function">
    <text evidence="12 13">The RecF protein is involved in DNA metabolism; it is required for DNA replication and normal SOS inducibility. RecF binds preferentially to single-stranded, linear DNA. It also seems to bind ATP.</text>
</comment>
<dbReference type="HAMAP" id="MF_00365">
    <property type="entry name" value="RecF"/>
    <property type="match status" value="1"/>
</dbReference>
<dbReference type="GO" id="GO:0003697">
    <property type="term" value="F:single-stranded DNA binding"/>
    <property type="evidence" value="ECO:0007669"/>
    <property type="project" value="UniProtKB-UniRule"/>
</dbReference>
<evidence type="ECO:0000256" key="2">
    <source>
        <dbReference type="ARBA" id="ARBA00008016"/>
    </source>
</evidence>
<evidence type="ECO:0000256" key="8">
    <source>
        <dbReference type="ARBA" id="ARBA00022840"/>
    </source>
</evidence>
<keyword evidence="11 12" id="KW-0742">SOS response</keyword>
<feature type="domain" description="RecF/RecN/SMC N-terminal" evidence="14">
    <location>
        <begin position="3"/>
        <end position="356"/>
    </location>
</feature>
<evidence type="ECO:0000256" key="5">
    <source>
        <dbReference type="ARBA" id="ARBA00022705"/>
    </source>
</evidence>
<evidence type="ECO:0000256" key="6">
    <source>
        <dbReference type="ARBA" id="ARBA00022741"/>
    </source>
</evidence>
<reference evidence="15 16" key="1">
    <citation type="submission" date="2010-07" db="EMBL/GenBank/DDBJ databases">
        <authorList>
            <person name="Muzny D."/>
            <person name="Qin X."/>
            <person name="Deng J."/>
            <person name="Jiang H."/>
            <person name="Liu Y."/>
            <person name="Qu J."/>
            <person name="Song X.-Z."/>
            <person name="Zhang L."/>
            <person name="Thornton R."/>
            <person name="Coyle M."/>
            <person name="Francisco L."/>
            <person name="Jackson L."/>
            <person name="Javaid M."/>
            <person name="Korchina V."/>
            <person name="Kovar C."/>
            <person name="Mata R."/>
            <person name="Mathew T."/>
            <person name="Ngo R."/>
            <person name="Nguyen L."/>
            <person name="Nguyen N."/>
            <person name="Okwuonu G."/>
            <person name="Ongeri F."/>
            <person name="Pham C."/>
            <person name="Simmons D."/>
            <person name="Wilczek-Boney K."/>
            <person name="Hale W."/>
            <person name="Jakkamsetti A."/>
            <person name="Pham P."/>
            <person name="Ruth R."/>
            <person name="San Lucas F."/>
            <person name="Warren J."/>
            <person name="Zhang J."/>
            <person name="Zhao Z."/>
            <person name="Zhou C."/>
            <person name="Zhu D."/>
            <person name="Lee S."/>
            <person name="Bess C."/>
            <person name="Blankenburg K."/>
            <person name="Forbes L."/>
            <person name="Fu Q."/>
            <person name="Gubbala S."/>
            <person name="Hirani K."/>
            <person name="Jayaseelan J.C."/>
            <person name="Lara F."/>
            <person name="Munidasa M."/>
            <person name="Palculict T."/>
            <person name="Patil S."/>
            <person name="Pu L.-L."/>
            <person name="Saada N."/>
            <person name="Tang L."/>
            <person name="Weissenberger G."/>
            <person name="Zhu Y."/>
            <person name="Hemphill L."/>
            <person name="Shang Y."/>
            <person name="Youmans B."/>
            <person name="Ayvaz T."/>
            <person name="Ross M."/>
            <person name="Santibanez J."/>
            <person name="Aqrawi P."/>
            <person name="Gross S."/>
            <person name="Joshi V."/>
            <person name="Fowler G."/>
            <person name="Nazareth L."/>
            <person name="Reid J."/>
            <person name="Worley K."/>
            <person name="Petrosino J."/>
            <person name="Highlander S."/>
            <person name="Gibbs R."/>
        </authorList>
    </citation>
    <scope>NUCLEOTIDE SEQUENCE [LARGE SCALE GENOMIC DNA]</scope>
    <source>
        <strain evidence="15 16">ATCC BAA-1640</strain>
    </source>
</reference>
<dbReference type="Gene3D" id="1.20.1050.90">
    <property type="entry name" value="RecF/RecN/SMC, N-terminal domain"/>
    <property type="match status" value="1"/>
</dbReference>
<accession>E0NJK1</accession>
<sequence>MKLKSLQLINFRNYEDLKLIPSETLNLFVGKNAQGKTNLIESIAVSISGSSFRTSKNAEMIELGNKSSNIISEIEKKGRLEKRSIYIDSSGIKHSINGKITTLKDFTKSSAAVIFKPDDLYIIKNSPSDRRRYLDDIISNLDSIYRYNLNSYKKVLYEKNKALKVNNNDTLLDIYDRQLSKFASEILIKRLNIIKILESYAKEYYKTLSGCDFKITYLSTINLKKTREELVEEFLNALRSRRHIDKRKLYTSIGPHRDDIDFKINDKSVKNFGSQGEIRSSILVLKLAELKYILNVLNITPVLLLDDVLSELDSTRRDALLTSIEGIQTFITSTNSEIIDSYIDDNSKVFMIENGKYKEIK</sequence>
<evidence type="ECO:0000256" key="10">
    <source>
        <dbReference type="ARBA" id="ARBA00023204"/>
    </source>
</evidence>
<dbReference type="RefSeq" id="WP_008901176.1">
    <property type="nucleotide sequence ID" value="NZ_GL397071.1"/>
</dbReference>
<dbReference type="GO" id="GO:0005737">
    <property type="term" value="C:cytoplasm"/>
    <property type="evidence" value="ECO:0007669"/>
    <property type="project" value="UniProtKB-SubCell"/>
</dbReference>
<dbReference type="GO" id="GO:0009432">
    <property type="term" value="P:SOS response"/>
    <property type="evidence" value="ECO:0007669"/>
    <property type="project" value="UniProtKB-UniRule"/>
</dbReference>
<dbReference type="HOGENOM" id="CLU_040267_0_1_9"/>
<evidence type="ECO:0000313" key="15">
    <source>
        <dbReference type="EMBL" id="EFM26021.1"/>
    </source>
</evidence>
<keyword evidence="8 12" id="KW-0067">ATP-binding</keyword>
<keyword evidence="10 12" id="KW-0234">DNA repair</keyword>
<keyword evidence="6 12" id="KW-0547">Nucleotide-binding</keyword>
<evidence type="ECO:0000256" key="7">
    <source>
        <dbReference type="ARBA" id="ARBA00022763"/>
    </source>
</evidence>
<dbReference type="eggNOG" id="COG1195">
    <property type="taxonomic scope" value="Bacteria"/>
</dbReference>
<dbReference type="AlphaFoldDB" id="E0NJK1"/>
<keyword evidence="4 12" id="KW-0963">Cytoplasm</keyword>
<dbReference type="PROSITE" id="PS00618">
    <property type="entry name" value="RECF_2"/>
    <property type="match status" value="1"/>
</dbReference>
<proteinExistence type="inferred from homology"/>
<dbReference type="PANTHER" id="PTHR32182">
    <property type="entry name" value="DNA REPLICATION AND REPAIR PROTEIN RECF"/>
    <property type="match status" value="1"/>
</dbReference>
<keyword evidence="16" id="KW-1185">Reference proteome</keyword>
<comment type="subcellular location">
    <subcellularLocation>
        <location evidence="1 12 13">Cytoplasm</location>
    </subcellularLocation>
</comment>
<dbReference type="Proteomes" id="UP000003280">
    <property type="component" value="Unassembled WGS sequence"/>
</dbReference>
<evidence type="ECO:0000256" key="13">
    <source>
        <dbReference type="RuleBase" id="RU000578"/>
    </source>
</evidence>
<evidence type="ECO:0000313" key="16">
    <source>
        <dbReference type="Proteomes" id="UP000003280"/>
    </source>
</evidence>
<dbReference type="PANTHER" id="PTHR32182:SF0">
    <property type="entry name" value="DNA REPLICATION AND REPAIR PROTEIN RECF"/>
    <property type="match status" value="1"/>
</dbReference>
<dbReference type="Gene3D" id="3.40.50.300">
    <property type="entry name" value="P-loop containing nucleotide triphosphate hydrolases"/>
    <property type="match status" value="1"/>
</dbReference>
<evidence type="ECO:0000259" key="14">
    <source>
        <dbReference type="Pfam" id="PF02463"/>
    </source>
</evidence>
<evidence type="ECO:0000256" key="9">
    <source>
        <dbReference type="ARBA" id="ARBA00023125"/>
    </source>
</evidence>
<dbReference type="SUPFAM" id="SSF52540">
    <property type="entry name" value="P-loop containing nucleoside triphosphate hydrolases"/>
    <property type="match status" value="1"/>
</dbReference>
<dbReference type="GO" id="GO:0006260">
    <property type="term" value="P:DNA replication"/>
    <property type="evidence" value="ECO:0007669"/>
    <property type="project" value="UniProtKB-UniRule"/>
</dbReference>
<feature type="binding site" evidence="12">
    <location>
        <begin position="30"/>
        <end position="37"/>
    </location>
    <ligand>
        <name>ATP</name>
        <dbReference type="ChEBI" id="CHEBI:30616"/>
    </ligand>
</feature>
<comment type="similarity">
    <text evidence="2 12 13">Belongs to the RecF family.</text>
</comment>
<evidence type="ECO:0000256" key="3">
    <source>
        <dbReference type="ARBA" id="ARBA00020170"/>
    </source>
</evidence>
<gene>
    <name evidence="12 15" type="primary">recF</name>
    <name evidence="15" type="ORF">HMPREF9225_0340</name>
</gene>
<dbReference type="InterPro" id="IPR042174">
    <property type="entry name" value="RecF_2"/>
</dbReference>
<dbReference type="GO" id="GO:0005524">
    <property type="term" value="F:ATP binding"/>
    <property type="evidence" value="ECO:0007669"/>
    <property type="project" value="UniProtKB-UniRule"/>
</dbReference>
<dbReference type="EMBL" id="AEEH01000018">
    <property type="protein sequence ID" value="EFM26021.1"/>
    <property type="molecule type" value="Genomic_DNA"/>
</dbReference>
<dbReference type="OrthoDB" id="9803889at2"/>
<keyword evidence="9 12" id="KW-0238">DNA-binding</keyword>
<dbReference type="NCBIfam" id="TIGR00611">
    <property type="entry name" value="recf"/>
    <property type="match status" value="1"/>
</dbReference>
<dbReference type="GO" id="GO:0000731">
    <property type="term" value="P:DNA synthesis involved in DNA repair"/>
    <property type="evidence" value="ECO:0007669"/>
    <property type="project" value="TreeGrafter"/>
</dbReference>
<dbReference type="GO" id="GO:0006302">
    <property type="term" value="P:double-strand break repair"/>
    <property type="evidence" value="ECO:0007669"/>
    <property type="project" value="TreeGrafter"/>
</dbReference>
<organism evidence="15 16">
    <name type="scientific">Peptoniphilus duerdenii ATCC BAA-1640</name>
    <dbReference type="NCBI Taxonomy" id="862517"/>
    <lineage>
        <taxon>Bacteria</taxon>
        <taxon>Bacillati</taxon>
        <taxon>Bacillota</taxon>
        <taxon>Tissierellia</taxon>
        <taxon>Tissierellales</taxon>
        <taxon>Peptoniphilaceae</taxon>
        <taxon>Peptoniphilus</taxon>
    </lineage>
</organism>
<keyword evidence="7 12" id="KW-0227">DNA damage</keyword>
<dbReference type="STRING" id="862517.HMPREF9225_0340"/>
<evidence type="ECO:0000256" key="11">
    <source>
        <dbReference type="ARBA" id="ARBA00023236"/>
    </source>
</evidence>
<name>E0NJK1_9FIRM</name>
<dbReference type="InterPro" id="IPR001238">
    <property type="entry name" value="DNA-binding_RecF"/>
</dbReference>
<comment type="caution">
    <text evidence="15">The sequence shown here is derived from an EMBL/GenBank/DDBJ whole genome shotgun (WGS) entry which is preliminary data.</text>
</comment>
<dbReference type="InterPro" id="IPR027417">
    <property type="entry name" value="P-loop_NTPase"/>
</dbReference>
<keyword evidence="5 12" id="KW-0235">DNA replication</keyword>
<dbReference type="Pfam" id="PF02463">
    <property type="entry name" value="SMC_N"/>
    <property type="match status" value="1"/>
</dbReference>
<evidence type="ECO:0000256" key="12">
    <source>
        <dbReference type="HAMAP-Rule" id="MF_00365"/>
    </source>
</evidence>